<organism evidence="2 3">
    <name type="scientific">Streptomyces liliifuscus</name>
    <dbReference type="NCBI Taxonomy" id="2797636"/>
    <lineage>
        <taxon>Bacteria</taxon>
        <taxon>Bacillati</taxon>
        <taxon>Actinomycetota</taxon>
        <taxon>Actinomycetes</taxon>
        <taxon>Kitasatosporales</taxon>
        <taxon>Streptomycetaceae</taxon>
        <taxon>Streptomyces</taxon>
    </lineage>
</organism>
<keyword evidence="3" id="KW-1185">Reference proteome</keyword>
<dbReference type="KEGG" id="slf:JEQ17_04590"/>
<feature type="region of interest" description="Disordered" evidence="1">
    <location>
        <begin position="204"/>
        <end position="236"/>
    </location>
</feature>
<dbReference type="EMBL" id="CP066831">
    <property type="protein sequence ID" value="QQM46483.1"/>
    <property type="molecule type" value="Genomic_DNA"/>
</dbReference>
<proteinExistence type="predicted"/>
<dbReference type="InterPro" id="IPR006311">
    <property type="entry name" value="TAT_signal"/>
</dbReference>
<name>A0A7T7RH36_9ACTN</name>
<evidence type="ECO:0000313" key="3">
    <source>
        <dbReference type="Proteomes" id="UP000595636"/>
    </source>
</evidence>
<evidence type="ECO:0000256" key="1">
    <source>
        <dbReference type="SAM" id="MobiDB-lite"/>
    </source>
</evidence>
<dbReference type="Proteomes" id="UP000595636">
    <property type="component" value="Chromosome"/>
</dbReference>
<dbReference type="PROSITE" id="PS51318">
    <property type="entry name" value="TAT"/>
    <property type="match status" value="1"/>
</dbReference>
<dbReference type="AlphaFoldDB" id="A0A7T7RH36"/>
<feature type="region of interest" description="Disordered" evidence="1">
    <location>
        <begin position="36"/>
        <end position="62"/>
    </location>
</feature>
<reference evidence="2 3" key="1">
    <citation type="submission" date="2020-12" db="EMBL/GenBank/DDBJ databases">
        <title>A novel species.</title>
        <authorList>
            <person name="Li K."/>
        </authorList>
    </citation>
    <scope>NUCLEOTIDE SEQUENCE [LARGE SCALE GENOMIC DNA]</scope>
    <source>
        <strain evidence="2 3">ZYC-3</strain>
    </source>
</reference>
<gene>
    <name evidence="2" type="ORF">JEQ17_04590</name>
</gene>
<accession>A0A7T7RH36</accession>
<protein>
    <submittedName>
        <fullName evidence="2">Uncharacterized protein</fullName>
    </submittedName>
</protein>
<sequence>MTGMTRRDVVRHTAVLGTVTLVGGGSVLALPAGAVAAGRPGSDDAPKRPTSPNGWELEEKANDVSTVWTRPVPGTGLDMDVRIGDVETVLVHVVRRFHYEIDELRKGDLAGWRAPARVQLKRAEGNQASGTAVAIRPGSYPPGAGEGFYSPQLMVIRDILAECDGVVRWGGDDDRPYEALFSIDVPPGDKRLTALVARLRTWADEPGAGPGTQVDLTDTKRRKAATALERRQRKTA</sequence>
<evidence type="ECO:0000313" key="2">
    <source>
        <dbReference type="EMBL" id="QQM46483.1"/>
    </source>
</evidence>